<feature type="region of interest" description="Disordered" evidence="1">
    <location>
        <begin position="188"/>
        <end position="207"/>
    </location>
</feature>
<proteinExistence type="predicted"/>
<accession>K8XNY8</accession>
<dbReference type="PANTHER" id="PTHR47751">
    <property type="entry name" value="SUPERFAMILY HYDROLASE, PUTATIVE (AFU_ORTHOLOGUE AFUA_2G16580)-RELATED"/>
    <property type="match status" value="1"/>
</dbReference>
<dbReference type="PANTHER" id="PTHR47751:SF1">
    <property type="entry name" value="SUPERFAMILY HYDROLASE, PUTATIVE (AFU_ORTHOLOGUE AFUA_2G16580)-RELATED"/>
    <property type="match status" value="1"/>
</dbReference>
<organism evidence="2 3">
    <name type="scientific">Rhodococcus opacus M213</name>
    <dbReference type="NCBI Taxonomy" id="1129896"/>
    <lineage>
        <taxon>Bacteria</taxon>
        <taxon>Bacillati</taxon>
        <taxon>Actinomycetota</taxon>
        <taxon>Actinomycetes</taxon>
        <taxon>Mycobacteriales</taxon>
        <taxon>Nocardiaceae</taxon>
        <taxon>Rhodococcus</taxon>
    </lineage>
</organism>
<evidence type="ECO:0000313" key="2">
    <source>
        <dbReference type="EMBL" id="EKT78795.1"/>
    </source>
</evidence>
<reference evidence="2 3" key="1">
    <citation type="journal article" date="2013" name="Genome Announc.">
        <title>Draft Genome Sequence of Rhodococcus opacus Strain M213 Shows a Diverse Catabolic Potential.</title>
        <authorList>
            <person name="Pathak A."/>
            <person name="Green S.J."/>
            <person name="Ogram A."/>
            <person name="Chauhan A."/>
        </authorList>
    </citation>
    <scope>NUCLEOTIDE SEQUENCE [LARGE SCALE GENOMIC DNA]</scope>
    <source>
        <strain evidence="2 3">M213</strain>
    </source>
</reference>
<dbReference type="Gene3D" id="1.10.10.800">
    <property type="match status" value="1"/>
</dbReference>
<gene>
    <name evidence="2" type="ORF">WSS_A30634</name>
</gene>
<dbReference type="AlphaFoldDB" id="K8XNY8"/>
<evidence type="ECO:0000256" key="1">
    <source>
        <dbReference type="SAM" id="MobiDB-lite"/>
    </source>
</evidence>
<name>K8XNY8_RHOOP</name>
<comment type="caution">
    <text evidence="2">The sequence shown here is derived from an EMBL/GenBank/DDBJ whole genome shotgun (WGS) entry which is preliminary data.</text>
</comment>
<evidence type="ECO:0000313" key="3">
    <source>
        <dbReference type="Proteomes" id="UP000005951"/>
    </source>
</evidence>
<dbReference type="InterPro" id="IPR051411">
    <property type="entry name" value="Polyketide_trans_af380"/>
</dbReference>
<protein>
    <submittedName>
        <fullName evidence="2">Peptidase S15</fullName>
    </submittedName>
</protein>
<dbReference type="RefSeq" id="WP_005261920.1">
    <property type="nucleotide sequence ID" value="NZ_AJYC02000099.1"/>
</dbReference>
<dbReference type="Proteomes" id="UP000005951">
    <property type="component" value="Unassembled WGS sequence"/>
</dbReference>
<feature type="region of interest" description="Disordered" evidence="1">
    <location>
        <begin position="1"/>
        <end position="45"/>
    </location>
</feature>
<sequence>MAPPPPKRPSRSTPPDRILRRGGIHDGPGSAQHPSQGFATRRTAEAQGADPAYIPYVPEQPDENTPRDLVEAHDYYLTPRAQHPNAKNKQLFAKSIARIFTFDAFHLVEDLFTAAPLLIVAGSEAGSLWMSTELHGRVRSPKKLVVVEGAPTWTSTTCRSTSTTPWRKLPRFSGRTWRLTAKEPLQLPSCLDDSSTTSRPVPPVTSR</sequence>
<dbReference type="EMBL" id="AJYC02000099">
    <property type="protein sequence ID" value="EKT78795.1"/>
    <property type="molecule type" value="Genomic_DNA"/>
</dbReference>